<protein>
    <submittedName>
        <fullName evidence="2">Uncharacterized protein</fullName>
    </submittedName>
</protein>
<organism evidence="2 3">
    <name type="scientific">Mycolicibacter algericus</name>
    <name type="common">Mycobacterium algericum</name>
    <dbReference type="NCBI Taxonomy" id="1288388"/>
    <lineage>
        <taxon>Bacteria</taxon>
        <taxon>Bacillati</taxon>
        <taxon>Actinomycetota</taxon>
        <taxon>Actinomycetes</taxon>
        <taxon>Mycobacteriales</taxon>
        <taxon>Mycobacteriaceae</taxon>
        <taxon>Mycolicibacter</taxon>
    </lineage>
</organism>
<sequence length="105" mass="10679">MFDAPGAEPALAPAQSGQPPTGVVNPRRRDADLASVADHWTLLGADPPADGVDVLAQTPGGLAGCQASFAGGLGSGHSYQRTDLPPHFPHILGLAASIWGYLDTP</sequence>
<dbReference type="Proteomes" id="UP000465305">
    <property type="component" value="Unassembled WGS sequence"/>
</dbReference>
<evidence type="ECO:0000313" key="3">
    <source>
        <dbReference type="Proteomes" id="UP000465305"/>
    </source>
</evidence>
<name>A0A7I9Y6N1_MYCAL</name>
<dbReference type="EMBL" id="BLKY01000001">
    <property type="protein sequence ID" value="GFG84335.1"/>
    <property type="molecule type" value="Genomic_DNA"/>
</dbReference>
<gene>
    <name evidence="2" type="ORF">MALGJ_10110</name>
</gene>
<evidence type="ECO:0000256" key="1">
    <source>
        <dbReference type="SAM" id="MobiDB-lite"/>
    </source>
</evidence>
<evidence type="ECO:0000313" key="2">
    <source>
        <dbReference type="EMBL" id="GFG84335.1"/>
    </source>
</evidence>
<reference evidence="2 3" key="1">
    <citation type="journal article" date="2019" name="Emerg. Microbes Infect.">
        <title>Comprehensive subspecies identification of 175 nontuberculous mycobacteria species based on 7547 genomic profiles.</title>
        <authorList>
            <person name="Matsumoto Y."/>
            <person name="Kinjo T."/>
            <person name="Motooka D."/>
            <person name="Nabeya D."/>
            <person name="Jung N."/>
            <person name="Uechi K."/>
            <person name="Horii T."/>
            <person name="Iida T."/>
            <person name="Fujita J."/>
            <person name="Nakamura S."/>
        </authorList>
    </citation>
    <scope>NUCLEOTIDE SEQUENCE [LARGE SCALE GENOMIC DNA]</scope>
    <source>
        <strain evidence="2 3">JCM 30723</strain>
    </source>
</reference>
<accession>A0A7I9Y6N1</accession>
<dbReference type="AlphaFoldDB" id="A0A7I9Y6N1"/>
<feature type="region of interest" description="Disordered" evidence="1">
    <location>
        <begin position="1"/>
        <end position="26"/>
    </location>
</feature>
<comment type="caution">
    <text evidence="2">The sequence shown here is derived from an EMBL/GenBank/DDBJ whole genome shotgun (WGS) entry which is preliminary data.</text>
</comment>
<proteinExistence type="predicted"/>